<dbReference type="eggNOG" id="COG0319">
    <property type="taxonomic scope" value="Bacteria"/>
</dbReference>
<dbReference type="InterPro" id="IPR023091">
    <property type="entry name" value="MetalPrtase_cat_dom_sf_prd"/>
</dbReference>
<proteinExistence type="inferred from homology"/>
<dbReference type="GO" id="GO:0005737">
    <property type="term" value="C:cytoplasm"/>
    <property type="evidence" value="ECO:0007669"/>
    <property type="project" value="UniProtKB-SubCell"/>
</dbReference>
<organism evidence="10 11">
    <name type="scientific">Bacillus zhangzhouensis</name>
    <dbReference type="NCBI Taxonomy" id="1178540"/>
    <lineage>
        <taxon>Bacteria</taxon>
        <taxon>Bacillati</taxon>
        <taxon>Bacillota</taxon>
        <taxon>Bacilli</taxon>
        <taxon>Bacillales</taxon>
        <taxon>Bacillaceae</taxon>
        <taxon>Bacillus</taxon>
    </lineage>
</organism>
<keyword evidence="2 9" id="KW-0690">Ribosome biogenesis</keyword>
<evidence type="ECO:0000256" key="1">
    <source>
        <dbReference type="ARBA" id="ARBA00010875"/>
    </source>
</evidence>
<evidence type="ECO:0000256" key="5">
    <source>
        <dbReference type="ARBA" id="ARBA00022723"/>
    </source>
</evidence>
<keyword evidence="11" id="KW-1185">Reference proteome</keyword>
<feature type="binding site" evidence="9">
    <location>
        <position position="123"/>
    </location>
    <ligand>
        <name>Zn(2+)</name>
        <dbReference type="ChEBI" id="CHEBI:29105"/>
        <note>catalytic</note>
    </ligand>
</feature>
<keyword evidence="7 9" id="KW-0378">Hydrolase</keyword>
<comment type="similarity">
    <text evidence="1 9">Belongs to the endoribonuclease YbeY family.</text>
</comment>
<reference evidence="10 11" key="1">
    <citation type="submission" date="2012-09" db="EMBL/GenBank/DDBJ databases">
        <title>Genome Sequence of Bacillus sp. DW5-4.</title>
        <authorList>
            <person name="Lai Q."/>
            <person name="Liu Y."/>
            <person name="Shao Z."/>
        </authorList>
    </citation>
    <scope>NUCLEOTIDE SEQUENCE [LARGE SCALE GENOMIC DNA]</scope>
    <source>
        <strain evidence="10 11">DW5-4</strain>
    </source>
</reference>
<evidence type="ECO:0000313" key="10">
    <source>
        <dbReference type="EMBL" id="KEP27055.1"/>
    </source>
</evidence>
<evidence type="ECO:0000256" key="8">
    <source>
        <dbReference type="ARBA" id="ARBA00022833"/>
    </source>
</evidence>
<dbReference type="AlphaFoldDB" id="A0A081LCS9"/>
<keyword evidence="6 9" id="KW-0255">Endonuclease</keyword>
<comment type="subcellular location">
    <subcellularLocation>
        <location evidence="9">Cytoplasm</location>
    </subcellularLocation>
</comment>
<dbReference type="EC" id="3.1.-.-" evidence="9"/>
<evidence type="ECO:0000256" key="7">
    <source>
        <dbReference type="ARBA" id="ARBA00022801"/>
    </source>
</evidence>
<evidence type="ECO:0000256" key="9">
    <source>
        <dbReference type="HAMAP-Rule" id="MF_00009"/>
    </source>
</evidence>
<dbReference type="PANTHER" id="PTHR46986:SF1">
    <property type="entry name" value="ENDORIBONUCLEASE YBEY, CHLOROPLASTIC"/>
    <property type="match status" value="1"/>
</dbReference>
<keyword evidence="5 9" id="KW-0479">Metal-binding</keyword>
<dbReference type="InterPro" id="IPR020549">
    <property type="entry name" value="YbeY_CS"/>
</dbReference>
<dbReference type="PROSITE" id="PS01306">
    <property type="entry name" value="UPF0054"/>
    <property type="match status" value="1"/>
</dbReference>
<dbReference type="InterPro" id="IPR002036">
    <property type="entry name" value="YbeY"/>
</dbReference>
<evidence type="ECO:0000256" key="3">
    <source>
        <dbReference type="ARBA" id="ARBA00022552"/>
    </source>
</evidence>
<dbReference type="OrthoDB" id="9807740at2"/>
<dbReference type="Pfam" id="PF02130">
    <property type="entry name" value="YbeY"/>
    <property type="match status" value="1"/>
</dbReference>
<keyword evidence="3 9" id="KW-0698">rRNA processing</keyword>
<gene>
    <name evidence="9" type="primary">ybeY</name>
    <name evidence="10" type="ORF">BA70_15325</name>
</gene>
<dbReference type="NCBIfam" id="TIGR00043">
    <property type="entry name" value="rRNA maturation RNase YbeY"/>
    <property type="match status" value="1"/>
</dbReference>
<dbReference type="RefSeq" id="WP_034319491.1">
    <property type="nucleotide sequence ID" value="NZ_JAVIKA010000009.1"/>
</dbReference>
<evidence type="ECO:0000256" key="4">
    <source>
        <dbReference type="ARBA" id="ARBA00022722"/>
    </source>
</evidence>
<keyword evidence="4 9" id="KW-0540">Nuclease</keyword>
<comment type="cofactor">
    <cofactor evidence="9">
        <name>Zn(2+)</name>
        <dbReference type="ChEBI" id="CHEBI:29105"/>
    </cofactor>
    <text evidence="9">Binds 1 zinc ion.</text>
</comment>
<feature type="binding site" evidence="9">
    <location>
        <position position="133"/>
    </location>
    <ligand>
        <name>Zn(2+)</name>
        <dbReference type="ChEBI" id="CHEBI:29105"/>
        <note>catalytic</note>
    </ligand>
</feature>
<dbReference type="GO" id="GO:0004521">
    <property type="term" value="F:RNA endonuclease activity"/>
    <property type="evidence" value="ECO:0007669"/>
    <property type="project" value="UniProtKB-UniRule"/>
</dbReference>
<dbReference type="GO" id="GO:0008270">
    <property type="term" value="F:zinc ion binding"/>
    <property type="evidence" value="ECO:0007669"/>
    <property type="project" value="UniProtKB-UniRule"/>
</dbReference>
<dbReference type="EMBL" id="JOTP01000005">
    <property type="protein sequence ID" value="KEP27055.1"/>
    <property type="molecule type" value="Genomic_DNA"/>
</dbReference>
<dbReference type="Gene3D" id="3.40.390.30">
    <property type="entry name" value="Metalloproteases ('zincins'), catalytic domain"/>
    <property type="match status" value="1"/>
</dbReference>
<name>A0A081LCS9_9BACI</name>
<keyword evidence="9" id="KW-0963">Cytoplasm</keyword>
<feature type="binding site" evidence="9">
    <location>
        <position position="127"/>
    </location>
    <ligand>
        <name>Zn(2+)</name>
        <dbReference type="ChEBI" id="CHEBI:29105"/>
        <note>catalytic</note>
    </ligand>
</feature>
<dbReference type="Proteomes" id="UP000028091">
    <property type="component" value="Unassembled WGS sequence"/>
</dbReference>
<comment type="caution">
    <text evidence="10">The sequence shown here is derived from an EMBL/GenBank/DDBJ whole genome shotgun (WGS) entry which is preliminary data.</text>
</comment>
<dbReference type="GO" id="GO:0004222">
    <property type="term" value="F:metalloendopeptidase activity"/>
    <property type="evidence" value="ECO:0007669"/>
    <property type="project" value="InterPro"/>
</dbReference>
<comment type="function">
    <text evidence="9">Single strand-specific metallo-endoribonuclease involved in late-stage 70S ribosome quality control and in maturation of the 3' terminus of the 16S rRNA.</text>
</comment>
<protein>
    <recommendedName>
        <fullName evidence="9">Endoribonuclease YbeY</fullName>
        <ecNumber evidence="9">3.1.-.-</ecNumber>
    </recommendedName>
</protein>
<keyword evidence="8 9" id="KW-0862">Zinc</keyword>
<evidence type="ECO:0000256" key="2">
    <source>
        <dbReference type="ARBA" id="ARBA00022517"/>
    </source>
</evidence>
<evidence type="ECO:0000313" key="11">
    <source>
        <dbReference type="Proteomes" id="UP000028091"/>
    </source>
</evidence>
<evidence type="ECO:0000256" key="6">
    <source>
        <dbReference type="ARBA" id="ARBA00022759"/>
    </source>
</evidence>
<dbReference type="SUPFAM" id="SSF55486">
    <property type="entry name" value="Metalloproteases ('zincins'), catalytic domain"/>
    <property type="match status" value="1"/>
</dbReference>
<sequence>MTLLIDLIDETGQVSKEQLEEVEKLLQFAADALEVKDQAEVSVTIVSNEEIHQINKEYRGKDAPTDVISFALEEEGEGEIEIIGADDIPPVLGDIIISVDRTKEQAEEYGHSFMRELGFLTIHGFLHLLGYDHMTEEDEKEMFAKQTKILDDYGLSRSS</sequence>
<accession>A0A081LCS9</accession>
<dbReference type="PANTHER" id="PTHR46986">
    <property type="entry name" value="ENDORIBONUCLEASE YBEY, CHLOROPLASTIC"/>
    <property type="match status" value="1"/>
</dbReference>
<dbReference type="GO" id="GO:0006364">
    <property type="term" value="P:rRNA processing"/>
    <property type="evidence" value="ECO:0007669"/>
    <property type="project" value="UniProtKB-UniRule"/>
</dbReference>
<dbReference type="HAMAP" id="MF_00009">
    <property type="entry name" value="Endoribonucl_YbeY"/>
    <property type="match status" value="1"/>
</dbReference>